<comment type="caution">
    <text evidence="8">The sequence shown here is derived from an EMBL/GenBank/DDBJ whole genome shotgun (WGS) entry which is preliminary data.</text>
</comment>
<evidence type="ECO:0000256" key="1">
    <source>
        <dbReference type="ARBA" id="ARBA00004141"/>
    </source>
</evidence>
<keyword evidence="3 6" id="KW-0812">Transmembrane</keyword>
<dbReference type="InterPro" id="IPR010573">
    <property type="entry name" value="MFS_Str1/Tri12-like"/>
</dbReference>
<evidence type="ECO:0000259" key="7">
    <source>
        <dbReference type="PROSITE" id="PS50850"/>
    </source>
</evidence>
<keyword evidence="2" id="KW-0813">Transport</keyword>
<proteinExistence type="predicted"/>
<dbReference type="InterPro" id="IPR020846">
    <property type="entry name" value="MFS_dom"/>
</dbReference>
<dbReference type="Proteomes" id="UP001172681">
    <property type="component" value="Unassembled WGS sequence"/>
</dbReference>
<dbReference type="PROSITE" id="PS00216">
    <property type="entry name" value="SUGAR_TRANSPORT_1"/>
    <property type="match status" value="1"/>
</dbReference>
<dbReference type="InterPro" id="IPR053791">
    <property type="entry name" value="MFS_Tri12-like"/>
</dbReference>
<keyword evidence="4 6" id="KW-1133">Transmembrane helix</keyword>
<feature type="transmembrane region" description="Helical" evidence="6">
    <location>
        <begin position="178"/>
        <end position="201"/>
    </location>
</feature>
<dbReference type="AlphaFoldDB" id="A0AA39CY88"/>
<feature type="transmembrane region" description="Helical" evidence="6">
    <location>
        <begin position="92"/>
        <end position="110"/>
    </location>
</feature>
<feature type="transmembrane region" description="Helical" evidence="6">
    <location>
        <begin position="392"/>
        <end position="411"/>
    </location>
</feature>
<keyword evidence="9" id="KW-1185">Reference proteome</keyword>
<feature type="domain" description="Major facilitator superfamily (MFS) profile" evidence="7">
    <location>
        <begin position="57"/>
        <end position="570"/>
    </location>
</feature>
<feature type="transmembrane region" description="Helical" evidence="6">
    <location>
        <begin position="52"/>
        <end position="80"/>
    </location>
</feature>
<feature type="transmembrane region" description="Helical" evidence="6">
    <location>
        <begin position="328"/>
        <end position="353"/>
    </location>
</feature>
<dbReference type="GO" id="GO:0022857">
    <property type="term" value="F:transmembrane transporter activity"/>
    <property type="evidence" value="ECO:0007669"/>
    <property type="project" value="InterPro"/>
</dbReference>
<evidence type="ECO:0000256" key="5">
    <source>
        <dbReference type="ARBA" id="ARBA00023136"/>
    </source>
</evidence>
<dbReference type="PROSITE" id="PS50850">
    <property type="entry name" value="MFS"/>
    <property type="match status" value="1"/>
</dbReference>
<dbReference type="CDD" id="cd06179">
    <property type="entry name" value="MFS_TRI12_like"/>
    <property type="match status" value="1"/>
</dbReference>
<accession>A0AA39CY88</accession>
<feature type="transmembrane region" description="Helical" evidence="6">
    <location>
        <begin position="449"/>
        <end position="476"/>
    </location>
</feature>
<reference evidence="8" key="1">
    <citation type="submission" date="2022-10" db="EMBL/GenBank/DDBJ databases">
        <title>Culturing micro-colonial fungi from biological soil crusts in the Mojave desert and describing Neophaeococcomyces mojavensis, and introducing the new genera and species Taxawa tesnikishii.</title>
        <authorList>
            <person name="Kurbessoian T."/>
            <person name="Stajich J.E."/>
        </authorList>
    </citation>
    <scope>NUCLEOTIDE SEQUENCE</scope>
    <source>
        <strain evidence="8">TK_35</strain>
    </source>
</reference>
<name>A0AA39CY88_9EURO</name>
<evidence type="ECO:0000256" key="2">
    <source>
        <dbReference type="ARBA" id="ARBA00022448"/>
    </source>
</evidence>
<feature type="transmembrane region" description="Helical" evidence="6">
    <location>
        <begin position="359"/>
        <end position="380"/>
    </location>
</feature>
<dbReference type="GO" id="GO:0005886">
    <property type="term" value="C:plasma membrane"/>
    <property type="evidence" value="ECO:0007669"/>
    <property type="project" value="TreeGrafter"/>
</dbReference>
<feature type="transmembrane region" description="Helical" evidence="6">
    <location>
        <begin position="213"/>
        <end position="232"/>
    </location>
</feature>
<dbReference type="Pfam" id="PF06609">
    <property type="entry name" value="TRI12"/>
    <property type="match status" value="1"/>
</dbReference>
<evidence type="ECO:0000256" key="6">
    <source>
        <dbReference type="SAM" id="Phobius"/>
    </source>
</evidence>
<keyword evidence="5 6" id="KW-0472">Membrane</keyword>
<dbReference type="InterPro" id="IPR036259">
    <property type="entry name" value="MFS_trans_sf"/>
</dbReference>
<organism evidence="8 9">
    <name type="scientific">Knufia peltigerae</name>
    <dbReference type="NCBI Taxonomy" id="1002370"/>
    <lineage>
        <taxon>Eukaryota</taxon>
        <taxon>Fungi</taxon>
        <taxon>Dikarya</taxon>
        <taxon>Ascomycota</taxon>
        <taxon>Pezizomycotina</taxon>
        <taxon>Eurotiomycetes</taxon>
        <taxon>Chaetothyriomycetidae</taxon>
        <taxon>Chaetothyriales</taxon>
        <taxon>Trichomeriaceae</taxon>
        <taxon>Knufia</taxon>
    </lineage>
</organism>
<dbReference type="Gene3D" id="1.20.1250.20">
    <property type="entry name" value="MFS general substrate transporter like domains"/>
    <property type="match status" value="2"/>
</dbReference>
<feature type="transmembrane region" description="Helical" evidence="6">
    <location>
        <begin position="122"/>
        <end position="141"/>
    </location>
</feature>
<protein>
    <recommendedName>
        <fullName evidence="7">Major facilitator superfamily (MFS) profile domain-containing protein</fullName>
    </recommendedName>
</protein>
<dbReference type="PANTHER" id="PTHR23501:SF109">
    <property type="entry name" value="MAJOR FACILITATOR SUPERFAMILY (MFS) PROFILE DOMAIN-CONTAINING PROTEIN-RELATED"/>
    <property type="match status" value="1"/>
</dbReference>
<evidence type="ECO:0000313" key="9">
    <source>
        <dbReference type="Proteomes" id="UP001172681"/>
    </source>
</evidence>
<sequence length="611" mass="65052">MADAAYKDHQVEIRLEHAGKEQNPTAAGESLVQDEGHNQINHVLPKGYFRSAYFLGTLAAVAFSSAAAVGGFALVAPILAQVNADIGPDKNITWVALVYTICLTVGLTLVGRLSDIFGRRWFYISGMALGLIGCIVCATAHSVPTLIGGEVLVGLASAAGVSYPFVLGELLPMKWRFAGNGFAFAFQLPTSAFGPAIAYSFLINTSAGWRWCYYYLIIWYGCALMFWFLFYHPPTFHMKHGTQGRKMDFVRHFDFKGTILFVAGTVLFLMGLSWGGVVYPWRSAHVIATIVVGGACLIAFSLCQVYLPGPEPLVPVHLFKDFGWVASTVVLGICGGVFYAFAIIWPSMFVVLYSKPNDLMYTGYFACIIGLGITVGQVFGGVAAEPLGRVKWQTLASFIVGAVFLSTTAACNENTKAAAVSVLFIGCICIGWADTMVTSITTIQIKDQADIGIAAGIVGAVRTFVGAVCQTIYIAVLNNRLAKTIPEQVPPKLITAGLPASSVPSFLQAAAAGADADFGTVPGITSGIIRIGVLAYKHASLDAYRTVFFSSMAFMGVGVILCLFVPNVDSRMTGEVSATLHKIGKEKPAVPSTKIVEDGVSNLSNPVSGVA</sequence>
<feature type="transmembrane region" description="Helical" evidence="6">
    <location>
        <begin position="417"/>
        <end position="437"/>
    </location>
</feature>
<evidence type="ECO:0000256" key="3">
    <source>
        <dbReference type="ARBA" id="ARBA00022692"/>
    </source>
</evidence>
<dbReference type="PANTHER" id="PTHR23501">
    <property type="entry name" value="MAJOR FACILITATOR SUPERFAMILY"/>
    <property type="match status" value="1"/>
</dbReference>
<dbReference type="SUPFAM" id="SSF103473">
    <property type="entry name" value="MFS general substrate transporter"/>
    <property type="match status" value="1"/>
</dbReference>
<feature type="transmembrane region" description="Helical" evidence="6">
    <location>
        <begin position="543"/>
        <end position="565"/>
    </location>
</feature>
<evidence type="ECO:0000256" key="4">
    <source>
        <dbReference type="ARBA" id="ARBA00022989"/>
    </source>
</evidence>
<feature type="transmembrane region" description="Helical" evidence="6">
    <location>
        <begin position="253"/>
        <end position="274"/>
    </location>
</feature>
<evidence type="ECO:0000313" key="8">
    <source>
        <dbReference type="EMBL" id="KAJ9634854.1"/>
    </source>
</evidence>
<dbReference type="EMBL" id="JAPDRN010000036">
    <property type="protein sequence ID" value="KAJ9634854.1"/>
    <property type="molecule type" value="Genomic_DNA"/>
</dbReference>
<dbReference type="InterPro" id="IPR005829">
    <property type="entry name" value="Sugar_transporter_CS"/>
</dbReference>
<comment type="subcellular location">
    <subcellularLocation>
        <location evidence="1">Membrane</location>
        <topology evidence="1">Multi-pass membrane protein</topology>
    </subcellularLocation>
</comment>
<gene>
    <name evidence="8" type="ORF">H2204_006088</name>
</gene>
<feature type="transmembrane region" description="Helical" evidence="6">
    <location>
        <begin position="286"/>
        <end position="307"/>
    </location>
</feature>